<dbReference type="EMBL" id="JAQQBR010002175">
    <property type="protein sequence ID" value="KAK0157251.1"/>
    <property type="molecule type" value="Genomic_DNA"/>
</dbReference>
<feature type="transmembrane region" description="Helical" evidence="2">
    <location>
        <begin position="130"/>
        <end position="152"/>
    </location>
</feature>
<keyword evidence="2" id="KW-0812">Transmembrane</keyword>
<feature type="domain" description="Carboxylesterase type B" evidence="3">
    <location>
        <begin position="4"/>
        <end position="143"/>
    </location>
</feature>
<keyword evidence="2" id="KW-0472">Membrane</keyword>
<keyword evidence="2" id="KW-1133">Transmembrane helix</keyword>
<evidence type="ECO:0000256" key="2">
    <source>
        <dbReference type="SAM" id="Phobius"/>
    </source>
</evidence>
<sequence length="153" mass="17243">MMDDIIIKVNQGQLRGVCEKNLNGINFIAFRGVPYAKPPVGNLRFKDPEPLESWSGIRDAVAFSDRCAQQDWLTREIVGSDDCLYLNIYTPNLNPSVPKAVMVWIHGGAFIFGSGEDDMYGPDYLIEKDVVLVTINYRLGIFGNCFILIFLFD</sequence>
<reference evidence="4" key="1">
    <citation type="journal article" date="2023" name="bioRxiv">
        <title>Scaffold-level genome assemblies of two parasitoid biocontrol wasps reveal the parthenogenesis mechanism and an associated novel virus.</title>
        <authorList>
            <person name="Inwood S."/>
            <person name="Skelly J."/>
            <person name="Guhlin J."/>
            <person name="Harrop T."/>
            <person name="Goldson S."/>
            <person name="Dearden P."/>
        </authorList>
    </citation>
    <scope>NUCLEOTIDE SEQUENCE</scope>
    <source>
        <strain evidence="4">Lincoln</strain>
        <tissue evidence="4">Whole body</tissue>
    </source>
</reference>
<dbReference type="Proteomes" id="UP001168972">
    <property type="component" value="Unassembled WGS sequence"/>
</dbReference>
<dbReference type="InterPro" id="IPR029058">
    <property type="entry name" value="AB_hydrolase_fold"/>
</dbReference>
<dbReference type="PANTHER" id="PTHR11559">
    <property type="entry name" value="CARBOXYLESTERASE"/>
    <property type="match status" value="1"/>
</dbReference>
<keyword evidence="1" id="KW-0325">Glycoprotein</keyword>
<dbReference type="Pfam" id="PF00135">
    <property type="entry name" value="COesterase"/>
    <property type="match status" value="1"/>
</dbReference>
<dbReference type="InterPro" id="IPR019819">
    <property type="entry name" value="Carboxylesterase_B_CS"/>
</dbReference>
<comment type="caution">
    <text evidence="4">The sequence shown here is derived from an EMBL/GenBank/DDBJ whole genome shotgun (WGS) entry which is preliminary data.</text>
</comment>
<organism evidence="4 5">
    <name type="scientific">Microctonus hyperodae</name>
    <name type="common">Parasitoid wasp</name>
    <dbReference type="NCBI Taxonomy" id="165561"/>
    <lineage>
        <taxon>Eukaryota</taxon>
        <taxon>Metazoa</taxon>
        <taxon>Ecdysozoa</taxon>
        <taxon>Arthropoda</taxon>
        <taxon>Hexapoda</taxon>
        <taxon>Insecta</taxon>
        <taxon>Pterygota</taxon>
        <taxon>Neoptera</taxon>
        <taxon>Endopterygota</taxon>
        <taxon>Hymenoptera</taxon>
        <taxon>Apocrita</taxon>
        <taxon>Ichneumonoidea</taxon>
        <taxon>Braconidae</taxon>
        <taxon>Euphorinae</taxon>
        <taxon>Microctonus</taxon>
    </lineage>
</organism>
<dbReference type="PROSITE" id="PS00941">
    <property type="entry name" value="CARBOXYLESTERASE_B_2"/>
    <property type="match status" value="1"/>
</dbReference>
<name>A0AA39C3I2_MICHY</name>
<gene>
    <name evidence="4" type="ORF">PV327_011314</name>
</gene>
<proteinExistence type="predicted"/>
<dbReference type="Gene3D" id="3.40.50.1820">
    <property type="entry name" value="alpha/beta hydrolase"/>
    <property type="match status" value="1"/>
</dbReference>
<reference evidence="4" key="2">
    <citation type="submission" date="2023-03" db="EMBL/GenBank/DDBJ databases">
        <authorList>
            <person name="Inwood S.N."/>
            <person name="Skelly J.G."/>
            <person name="Guhlin J."/>
            <person name="Harrop T.W.R."/>
            <person name="Goldson S.G."/>
            <person name="Dearden P.K."/>
        </authorList>
    </citation>
    <scope>NUCLEOTIDE SEQUENCE</scope>
    <source>
        <strain evidence="4">Lincoln</strain>
        <tissue evidence="4">Whole body</tissue>
    </source>
</reference>
<dbReference type="SUPFAM" id="SSF53474">
    <property type="entry name" value="alpha/beta-Hydrolases"/>
    <property type="match status" value="1"/>
</dbReference>
<dbReference type="InterPro" id="IPR050309">
    <property type="entry name" value="Type-B_Carboxylest/Lipase"/>
</dbReference>
<evidence type="ECO:0000259" key="3">
    <source>
        <dbReference type="Pfam" id="PF00135"/>
    </source>
</evidence>
<dbReference type="InterPro" id="IPR002018">
    <property type="entry name" value="CarbesteraseB"/>
</dbReference>
<evidence type="ECO:0000313" key="4">
    <source>
        <dbReference type="EMBL" id="KAK0157251.1"/>
    </source>
</evidence>
<evidence type="ECO:0000256" key="1">
    <source>
        <dbReference type="ARBA" id="ARBA00023180"/>
    </source>
</evidence>
<accession>A0AA39C3I2</accession>
<keyword evidence="5" id="KW-1185">Reference proteome</keyword>
<evidence type="ECO:0000313" key="5">
    <source>
        <dbReference type="Proteomes" id="UP001168972"/>
    </source>
</evidence>
<protein>
    <recommendedName>
        <fullName evidence="3">Carboxylesterase type B domain-containing protein</fullName>
    </recommendedName>
</protein>
<dbReference type="AlphaFoldDB" id="A0AA39C3I2"/>